<dbReference type="GO" id="GO:0010498">
    <property type="term" value="P:proteasomal protein catabolic process"/>
    <property type="evidence" value="ECO:0007669"/>
    <property type="project" value="InterPro"/>
</dbReference>
<comment type="caution">
    <text evidence="2">The sequence shown here is derived from an EMBL/GenBank/DDBJ whole genome shotgun (WGS) entry which is preliminary data.</text>
</comment>
<dbReference type="STRING" id="1192034.CAP_8781"/>
<sequence>MPRLLGLETELAIRFSSADAGENLDTLPAPLVALRKRYPHPGNRMIYEALSGAVGELVHTQPGDSHGVEQARFFTESGASVCYEALPQARDGGLVEVATPECDDAGQLVCHQRAIEALLLRAIPGASRRLRDLGFEGELALLKNCRDAEGHIYGAQENYEVEVARGAWLWVYRAGLTLGAPLVVVQALLLWSVALLLVALLTVAMVVLLLVGLVVPRLRGHSLLDRLLADDHPTRDRWINKVGHVLDQVISAPGMLLSALVIRAIAFRRERRVALGFLVSRPILTGTGSLEADGKFGLSEKGPAIQQLTRGGTGSANRPLFDTGNLMKDVFAPARFRLRPYLALFRARQRMQLGLSDANVAQAAEFLKVGVTSLVLDMAEAGALDDAPRPADPIAALRTICADPTLKAEVAIEGQGPMSALAIQRAYLAKAREFVRNAPAMSLGARQLLTLWGDALDALEADPTRLVGALDWVTKRYLIEAAAGDAPFPVQKKVDLRYHELGSGYFARLEQAGMARRVVSEEEIETAIRTPPASTPARLRGQLVRELAGERLPVRVSWDSVRVGGRIGGKVIPLRPRIRPER</sequence>
<dbReference type="GO" id="GO:0005524">
    <property type="term" value="F:ATP binding"/>
    <property type="evidence" value="ECO:0007669"/>
    <property type="project" value="TreeGrafter"/>
</dbReference>
<dbReference type="InterPro" id="IPR004347">
    <property type="entry name" value="Pup_ligase/deamidase"/>
</dbReference>
<keyword evidence="2" id="KW-0647">Proteasome</keyword>
<evidence type="ECO:0000313" key="2">
    <source>
        <dbReference type="EMBL" id="EYF00994.1"/>
    </source>
</evidence>
<keyword evidence="1" id="KW-1133">Transmembrane helix</keyword>
<protein>
    <submittedName>
        <fullName evidence="2">Putative proteasome component protein</fullName>
    </submittedName>
</protein>
<organism evidence="2 3">
    <name type="scientific">Chondromyces apiculatus DSM 436</name>
    <dbReference type="NCBI Taxonomy" id="1192034"/>
    <lineage>
        <taxon>Bacteria</taxon>
        <taxon>Pseudomonadati</taxon>
        <taxon>Myxococcota</taxon>
        <taxon>Polyangia</taxon>
        <taxon>Polyangiales</taxon>
        <taxon>Polyangiaceae</taxon>
        <taxon>Chondromyces</taxon>
    </lineage>
</organism>
<gene>
    <name evidence="2" type="ORF">CAP_8781</name>
</gene>
<dbReference type="OrthoDB" id="224423at2"/>
<dbReference type="PANTHER" id="PTHR42307:SF2">
    <property type="entry name" value="PUP DEAMIDASE_DEPUPYLASE"/>
    <property type="match status" value="1"/>
</dbReference>
<reference evidence="2 3" key="1">
    <citation type="submission" date="2013-05" db="EMBL/GenBank/DDBJ databases">
        <title>Genome assembly of Chondromyces apiculatus DSM 436.</title>
        <authorList>
            <person name="Sharma G."/>
            <person name="Khatri I."/>
            <person name="Kaur C."/>
            <person name="Mayilraj S."/>
            <person name="Subramanian S."/>
        </authorList>
    </citation>
    <scope>NUCLEOTIDE SEQUENCE [LARGE SCALE GENOMIC DNA]</scope>
    <source>
        <strain evidence="2 3">DSM 436</strain>
    </source>
</reference>
<dbReference type="AlphaFoldDB" id="A0A017SVK7"/>
<dbReference type="Pfam" id="PF03136">
    <property type="entry name" value="Pup_ligase"/>
    <property type="match status" value="1"/>
</dbReference>
<dbReference type="GO" id="GO:0000502">
    <property type="term" value="C:proteasome complex"/>
    <property type="evidence" value="ECO:0007669"/>
    <property type="project" value="UniProtKB-KW"/>
</dbReference>
<dbReference type="eggNOG" id="COG4122">
    <property type="taxonomic scope" value="Bacteria"/>
</dbReference>
<dbReference type="GO" id="GO:0070490">
    <property type="term" value="P:protein pupylation"/>
    <property type="evidence" value="ECO:0007669"/>
    <property type="project" value="TreeGrafter"/>
</dbReference>
<keyword evidence="3" id="KW-1185">Reference proteome</keyword>
<name>A0A017SVK7_9BACT</name>
<dbReference type="GO" id="GO:0019941">
    <property type="term" value="P:modification-dependent protein catabolic process"/>
    <property type="evidence" value="ECO:0007669"/>
    <property type="project" value="InterPro"/>
</dbReference>
<dbReference type="RefSeq" id="WP_044250109.1">
    <property type="nucleotide sequence ID" value="NZ_ASRX01000092.1"/>
</dbReference>
<evidence type="ECO:0000313" key="3">
    <source>
        <dbReference type="Proteomes" id="UP000019678"/>
    </source>
</evidence>
<feature type="transmembrane region" description="Helical" evidence="1">
    <location>
        <begin position="170"/>
        <end position="189"/>
    </location>
</feature>
<dbReference type="PANTHER" id="PTHR42307">
    <property type="entry name" value="PUP DEAMIDASE/DEPUPYLASE"/>
    <property type="match status" value="1"/>
</dbReference>
<evidence type="ECO:0000256" key="1">
    <source>
        <dbReference type="SAM" id="Phobius"/>
    </source>
</evidence>
<keyword evidence="1" id="KW-0812">Transmembrane</keyword>
<dbReference type="Proteomes" id="UP000019678">
    <property type="component" value="Unassembled WGS sequence"/>
</dbReference>
<dbReference type="EMBL" id="ASRX01000092">
    <property type="protein sequence ID" value="EYF00994.1"/>
    <property type="molecule type" value="Genomic_DNA"/>
</dbReference>
<feature type="transmembrane region" description="Helical" evidence="1">
    <location>
        <begin position="195"/>
        <end position="216"/>
    </location>
</feature>
<proteinExistence type="predicted"/>
<accession>A0A017SVK7</accession>
<keyword evidence="1" id="KW-0472">Membrane</keyword>